<dbReference type="PANTHER" id="PTHR11732">
    <property type="entry name" value="ALDO/KETO REDUCTASE"/>
    <property type="match status" value="1"/>
</dbReference>
<dbReference type="PROSITE" id="PS00063">
    <property type="entry name" value="ALDOKETO_REDUCTASE_3"/>
    <property type="match status" value="1"/>
</dbReference>
<dbReference type="Pfam" id="PF00248">
    <property type="entry name" value="Aldo_ket_red"/>
    <property type="match status" value="1"/>
</dbReference>
<reference evidence="5 6" key="1">
    <citation type="submission" date="2020-04" db="EMBL/GenBank/DDBJ databases">
        <authorList>
            <person name="Laetsch R D."/>
            <person name="Stevens L."/>
            <person name="Kumar S."/>
            <person name="Blaxter L. M."/>
        </authorList>
    </citation>
    <scope>NUCLEOTIDE SEQUENCE [LARGE SCALE GENOMIC DNA]</scope>
</reference>
<dbReference type="PRINTS" id="PR00069">
    <property type="entry name" value="ALDKETRDTASE"/>
</dbReference>
<organism evidence="5 6">
    <name type="scientific">Caenorhabditis bovis</name>
    <dbReference type="NCBI Taxonomy" id="2654633"/>
    <lineage>
        <taxon>Eukaryota</taxon>
        <taxon>Metazoa</taxon>
        <taxon>Ecdysozoa</taxon>
        <taxon>Nematoda</taxon>
        <taxon>Chromadorea</taxon>
        <taxon>Rhabditida</taxon>
        <taxon>Rhabditina</taxon>
        <taxon>Rhabditomorpha</taxon>
        <taxon>Rhabditoidea</taxon>
        <taxon>Rhabditidae</taxon>
        <taxon>Peloderinae</taxon>
        <taxon>Caenorhabditis</taxon>
    </lineage>
</organism>
<dbReference type="PROSITE" id="PS00798">
    <property type="entry name" value="ALDOKETO_REDUCTASE_1"/>
    <property type="match status" value="1"/>
</dbReference>
<accession>A0A8S1ENT0</accession>
<proteinExistence type="predicted"/>
<keyword evidence="6" id="KW-1185">Reference proteome</keyword>
<name>A0A8S1ENT0_9PELO</name>
<dbReference type="InterPro" id="IPR036812">
    <property type="entry name" value="NAD(P)_OxRdtase_dom_sf"/>
</dbReference>
<dbReference type="EMBL" id="CADEPM010000002">
    <property type="protein sequence ID" value="CAB3399475.1"/>
    <property type="molecule type" value="Genomic_DNA"/>
</dbReference>
<dbReference type="Gene3D" id="3.20.20.100">
    <property type="entry name" value="NADP-dependent oxidoreductase domain"/>
    <property type="match status" value="1"/>
</dbReference>
<feature type="binding site" evidence="2">
    <location>
        <position position="114"/>
    </location>
    <ligand>
        <name>substrate</name>
    </ligand>
</feature>
<dbReference type="OrthoDB" id="416253at2759"/>
<dbReference type="InterPro" id="IPR018170">
    <property type="entry name" value="Aldo/ket_reductase_CS"/>
</dbReference>
<evidence type="ECO:0000256" key="3">
    <source>
        <dbReference type="PIRSR" id="PIRSR000097-3"/>
    </source>
</evidence>
<protein>
    <recommendedName>
        <fullName evidence="4">NADP-dependent oxidoreductase domain-containing protein</fullName>
    </recommendedName>
</protein>
<dbReference type="InterPro" id="IPR020471">
    <property type="entry name" value="AKR"/>
</dbReference>
<feature type="active site" description="Proton donor" evidence="1">
    <location>
        <position position="52"/>
    </location>
</feature>
<feature type="domain" description="NADP-dependent oxidoreductase" evidence="4">
    <location>
        <begin position="19"/>
        <end position="291"/>
    </location>
</feature>
<evidence type="ECO:0000313" key="6">
    <source>
        <dbReference type="Proteomes" id="UP000494206"/>
    </source>
</evidence>
<feature type="site" description="Lowers pKa of active site Tyr" evidence="3">
    <location>
        <position position="81"/>
    </location>
</feature>
<gene>
    <name evidence="5" type="ORF">CBOVIS_LOCUS2592</name>
</gene>
<dbReference type="AlphaFoldDB" id="A0A8S1ENT0"/>
<dbReference type="Proteomes" id="UP000494206">
    <property type="component" value="Unassembled WGS sequence"/>
</dbReference>
<dbReference type="PIRSF" id="PIRSF000097">
    <property type="entry name" value="AKR"/>
    <property type="match status" value="1"/>
</dbReference>
<sequence>MVIGGPTLKLSNGVVMPQVGLGTWLSTPEEVKAAVKAAVKNGYRLIDTAKLYENEQAIGDAIQELIKEGVVKREDLFITTKAFVTELAPGKLEPALRASLKRLQMDYVDLYLAHMPATMNDDMSDKINVPIEEVWKGFEQVYNLKLARAVGVSNTNNDQIARILKSSSVPVHNSQVELHLYFPQHEHVDFCKKNNIIVTSYATLGSPGRKEAVFPDGKKIDWGDAPLELEDANVKKLGEKYNKSPAQVLLRYAMDRGLAIIPKSINEKRIIENFQLFDFKLSQDEIKLLESTKYNKRLFLHPFMIGHIEDAFKSER</sequence>
<dbReference type="FunFam" id="3.20.20.100:FF:000029">
    <property type="entry name" value="Aldo-keto reductase"/>
    <property type="match status" value="1"/>
</dbReference>
<evidence type="ECO:0000256" key="2">
    <source>
        <dbReference type="PIRSR" id="PIRSR000097-2"/>
    </source>
</evidence>
<dbReference type="SUPFAM" id="SSF51430">
    <property type="entry name" value="NAD(P)-linked oxidoreductase"/>
    <property type="match status" value="1"/>
</dbReference>
<evidence type="ECO:0000256" key="1">
    <source>
        <dbReference type="PIRSR" id="PIRSR000097-1"/>
    </source>
</evidence>
<evidence type="ECO:0000259" key="4">
    <source>
        <dbReference type="Pfam" id="PF00248"/>
    </source>
</evidence>
<dbReference type="InterPro" id="IPR023210">
    <property type="entry name" value="NADP_OxRdtase_dom"/>
</dbReference>
<evidence type="ECO:0000313" key="5">
    <source>
        <dbReference type="EMBL" id="CAB3399475.1"/>
    </source>
</evidence>
<dbReference type="GO" id="GO:0016491">
    <property type="term" value="F:oxidoreductase activity"/>
    <property type="evidence" value="ECO:0007669"/>
    <property type="project" value="InterPro"/>
</dbReference>
<comment type="caution">
    <text evidence="5">The sequence shown here is derived from an EMBL/GenBank/DDBJ whole genome shotgun (WGS) entry which is preliminary data.</text>
</comment>